<evidence type="ECO:0000313" key="1">
    <source>
        <dbReference type="EMBL" id="CBY93013.1"/>
    </source>
</evidence>
<evidence type="ECO:0000313" key="2">
    <source>
        <dbReference type="Proteomes" id="UP000008637"/>
    </source>
</evidence>
<gene>
    <name evidence="1" type="ORF">HF1_10050</name>
</gene>
<reference evidence="1 2" key="1">
    <citation type="journal article" date="2011" name="J. Bacteriol.">
        <title>Complete genome sequence of Mycoplasma haemofelis, a hemotropic mycoplasma.</title>
        <authorList>
            <person name="Barker E.N."/>
            <person name="Helps C.R."/>
            <person name="Peters I.R."/>
            <person name="Darby A.C."/>
            <person name="Radford A.D."/>
            <person name="Tasker S."/>
        </authorList>
    </citation>
    <scope>NUCLEOTIDE SEQUENCE [LARGE SCALE GENOMIC DNA]</scope>
    <source>
        <strain evidence="1 2">Langford 1</strain>
    </source>
</reference>
<dbReference type="AlphaFoldDB" id="E8ZIP2"/>
<accession>E8ZIP2</accession>
<organism evidence="1 2">
    <name type="scientific">Mycoplasma haemofelis (strain Langford 1)</name>
    <name type="common">Haemobartonella felis</name>
    <dbReference type="NCBI Taxonomy" id="941640"/>
    <lineage>
        <taxon>Bacteria</taxon>
        <taxon>Bacillati</taxon>
        <taxon>Mycoplasmatota</taxon>
        <taxon>Mollicutes</taxon>
        <taxon>Mycoplasmataceae</taxon>
        <taxon>Mycoplasma</taxon>
    </lineage>
</organism>
<keyword evidence="2" id="KW-1185">Reference proteome</keyword>
<dbReference type="Proteomes" id="UP000008637">
    <property type="component" value="Chromosome"/>
</dbReference>
<name>E8ZIP2_MYCHL</name>
<dbReference type="HOGENOM" id="CLU_096783_0_0_14"/>
<dbReference type="OrthoDB" id="9831481at2"/>
<sequence>MASTKALLGLGGASAVGAGSLGGYLYSSSTEPNKDTFRSRYSLALIQDSEDTIWSKKLTALSTGSPKNKGLIDAKSKNTSDSLKKACKGIYDSHFSQDLMDDFKNFCSKHYADQFSNKQTIAADTDLNGKWETFKGKTSSDLSGELLKIHESKKDSSSEPDGWKKLVFDECKKLSTSIFEGEIKGYQEFCTKQ</sequence>
<dbReference type="KEGG" id="mha:HF1_10050"/>
<dbReference type="EMBL" id="FR773153">
    <property type="protein sequence ID" value="CBY93013.1"/>
    <property type="molecule type" value="Genomic_DNA"/>
</dbReference>
<proteinExistence type="predicted"/>
<protein>
    <submittedName>
        <fullName evidence="1">Uncharacterized protein</fullName>
    </submittedName>
</protein>